<dbReference type="AlphaFoldDB" id="A0A6M1L2P5"/>
<gene>
    <name evidence="1" type="ORF">ENC19_09545</name>
</gene>
<proteinExistence type="predicted"/>
<protein>
    <recommendedName>
        <fullName evidence="3">N-acetyltransferase</fullName>
    </recommendedName>
</protein>
<dbReference type="Gene3D" id="3.40.630.30">
    <property type="match status" value="1"/>
</dbReference>
<sequence>MHVNLPVNRARWCDLDWIVDLLTATIVPTHLGAWLVPDERRRPAVIAAVARIWTEHALLFGDAFLLRDGTAATVWFHRYRPIPPPPRYDERLDDASGEHAVRFRRVDHLLAARRPAEAHNHLAFLAAPPDPDRAGQAAAVLAGSHRHMDNVGLPTYAEAHGDDDLRLYRRLGYRSRQRLSCPGGATVNLLWRPVRPVPIIPSTLATRPVRPAGATTPNRPLVVAVDVAGGGAGARR</sequence>
<organism evidence="1 2">
    <name type="scientific">Verrucosispora sioxanthis</name>
    <dbReference type="NCBI Taxonomy" id="2499994"/>
    <lineage>
        <taxon>Bacteria</taxon>
        <taxon>Bacillati</taxon>
        <taxon>Actinomycetota</taxon>
        <taxon>Actinomycetes</taxon>
        <taxon>Micromonosporales</taxon>
        <taxon>Micromonosporaceae</taxon>
        <taxon>Micromonospora</taxon>
    </lineage>
</organism>
<evidence type="ECO:0000313" key="2">
    <source>
        <dbReference type="Proteomes" id="UP000478148"/>
    </source>
</evidence>
<dbReference type="RefSeq" id="WP_164446843.1">
    <property type="nucleotide sequence ID" value="NZ_SAIY01000003.1"/>
</dbReference>
<comment type="caution">
    <text evidence="1">The sequence shown here is derived from an EMBL/GenBank/DDBJ whole genome shotgun (WGS) entry which is preliminary data.</text>
</comment>
<dbReference type="Proteomes" id="UP000478148">
    <property type="component" value="Unassembled WGS sequence"/>
</dbReference>
<name>A0A6M1L2P5_9ACTN</name>
<evidence type="ECO:0008006" key="3">
    <source>
        <dbReference type="Google" id="ProtNLM"/>
    </source>
</evidence>
<reference evidence="1 2" key="1">
    <citation type="submission" date="2020-02" db="EMBL/GenBank/DDBJ databases">
        <title>Draft Genome Sequence of Verrucosispora sp. Strain CWR15, Isolated from Gulf of Mexico Sponge.</title>
        <authorList>
            <person name="Kennedy S.J."/>
            <person name="Cella E."/>
            <person name="Azarian T."/>
            <person name="Baker B.J."/>
            <person name="Shaw L.N."/>
        </authorList>
    </citation>
    <scope>NUCLEOTIDE SEQUENCE [LARGE SCALE GENOMIC DNA]</scope>
    <source>
        <strain evidence="1 2">CWR15</strain>
    </source>
</reference>
<accession>A0A6M1L2P5</accession>
<dbReference type="EMBL" id="SAIY01000003">
    <property type="protein sequence ID" value="NGM12881.1"/>
    <property type="molecule type" value="Genomic_DNA"/>
</dbReference>
<evidence type="ECO:0000313" key="1">
    <source>
        <dbReference type="EMBL" id="NGM12881.1"/>
    </source>
</evidence>
<keyword evidence="2" id="KW-1185">Reference proteome</keyword>